<dbReference type="InterPro" id="IPR025714">
    <property type="entry name" value="Methyltranfer_dom"/>
</dbReference>
<dbReference type="PANTHER" id="PTHR18895:SF74">
    <property type="entry name" value="MTRF1L RELEASE FACTOR GLUTAMINE METHYLTRANSFERASE"/>
    <property type="match status" value="1"/>
</dbReference>
<organism evidence="2 3">
    <name type="scientific">Porites lobata</name>
    <dbReference type="NCBI Taxonomy" id="104759"/>
    <lineage>
        <taxon>Eukaryota</taxon>
        <taxon>Metazoa</taxon>
        <taxon>Cnidaria</taxon>
        <taxon>Anthozoa</taxon>
        <taxon>Hexacorallia</taxon>
        <taxon>Scleractinia</taxon>
        <taxon>Fungiina</taxon>
        <taxon>Poritidae</taxon>
        <taxon>Porites</taxon>
    </lineage>
</organism>
<evidence type="ECO:0000313" key="2">
    <source>
        <dbReference type="EMBL" id="CAH3134941.1"/>
    </source>
</evidence>
<gene>
    <name evidence="2" type="ORF">PLOB_00037678</name>
</gene>
<dbReference type="Pfam" id="PF13847">
    <property type="entry name" value="Methyltransf_31"/>
    <property type="match status" value="1"/>
</dbReference>
<evidence type="ECO:0000313" key="3">
    <source>
        <dbReference type="Proteomes" id="UP001159405"/>
    </source>
</evidence>
<protein>
    <recommendedName>
        <fullName evidence="1">Methyltransferase domain-containing protein</fullName>
    </recommendedName>
</protein>
<dbReference type="SUPFAM" id="SSF53335">
    <property type="entry name" value="S-adenosyl-L-methionine-dependent methyltransferases"/>
    <property type="match status" value="1"/>
</dbReference>
<reference evidence="2 3" key="1">
    <citation type="submission" date="2022-05" db="EMBL/GenBank/DDBJ databases">
        <authorList>
            <consortium name="Genoscope - CEA"/>
            <person name="William W."/>
        </authorList>
    </citation>
    <scope>NUCLEOTIDE SEQUENCE [LARGE SCALE GENOMIC DNA]</scope>
</reference>
<feature type="domain" description="Methyltransferase" evidence="1">
    <location>
        <begin position="182"/>
        <end position="263"/>
    </location>
</feature>
<name>A0ABN8P735_9CNID</name>
<dbReference type="Gene3D" id="3.40.50.150">
    <property type="entry name" value="Vaccinia Virus protein VP39"/>
    <property type="match status" value="1"/>
</dbReference>
<evidence type="ECO:0000259" key="1">
    <source>
        <dbReference type="Pfam" id="PF13847"/>
    </source>
</evidence>
<accession>A0ABN8P735</accession>
<sequence>MIYWNCPWDDQHPSPGNEVELLMRSIADPGYQTLRRFLSQAKIFLKDSGCVFLAFSLTAGSKELFDKVAAETEWRYKIYSRKIFPFSMGSEHEEEIDNKMSSVNKDLPTRRYQVADLEEAVENMRRLTKEKPRTGFLGKEFLIYPEVFHPDPWHEIAAYINKEVIEVIKTKLSIKYEDAPFNFLEVGCGAGYTAINAALISHQCKVWATDINPSAVKNTVENAKLHGVDDRVIAVAADVFDHKEIAGKKFDMIYWNCPWDDQHPSPGNEVELLMRSIADPGYQTLRRFLSQAKIFLKDSGCVFLAFSLTVGSKELFDKVASETEWRYKIYSRKIFPFSMGSEHEEELLSLRDFKSFALPYAKLSVSLPQGVEPVTVMLSKITEY</sequence>
<dbReference type="EMBL" id="CALNXK010000055">
    <property type="protein sequence ID" value="CAH3134941.1"/>
    <property type="molecule type" value="Genomic_DNA"/>
</dbReference>
<dbReference type="InterPro" id="IPR050320">
    <property type="entry name" value="N5-glutamine_MTase"/>
</dbReference>
<comment type="caution">
    <text evidence="2">The sequence shown here is derived from an EMBL/GenBank/DDBJ whole genome shotgun (WGS) entry which is preliminary data.</text>
</comment>
<keyword evidence="3" id="KW-1185">Reference proteome</keyword>
<proteinExistence type="predicted"/>
<dbReference type="CDD" id="cd02440">
    <property type="entry name" value="AdoMet_MTases"/>
    <property type="match status" value="1"/>
</dbReference>
<dbReference type="PANTHER" id="PTHR18895">
    <property type="entry name" value="HEMK METHYLTRANSFERASE"/>
    <property type="match status" value="1"/>
</dbReference>
<dbReference type="InterPro" id="IPR029063">
    <property type="entry name" value="SAM-dependent_MTases_sf"/>
</dbReference>
<dbReference type="Proteomes" id="UP001159405">
    <property type="component" value="Unassembled WGS sequence"/>
</dbReference>